<organism evidence="2 3">
    <name type="scientific">Anabarilius grahami</name>
    <name type="common">Kanglang fish</name>
    <name type="synonym">Barilius grahami</name>
    <dbReference type="NCBI Taxonomy" id="495550"/>
    <lineage>
        <taxon>Eukaryota</taxon>
        <taxon>Metazoa</taxon>
        <taxon>Chordata</taxon>
        <taxon>Craniata</taxon>
        <taxon>Vertebrata</taxon>
        <taxon>Euteleostomi</taxon>
        <taxon>Actinopterygii</taxon>
        <taxon>Neopterygii</taxon>
        <taxon>Teleostei</taxon>
        <taxon>Ostariophysi</taxon>
        <taxon>Cypriniformes</taxon>
        <taxon>Xenocyprididae</taxon>
        <taxon>Xenocypridinae</taxon>
        <taxon>Xenocypridinae incertae sedis</taxon>
        <taxon>Anabarilius</taxon>
    </lineage>
</organism>
<keyword evidence="1" id="KW-0238">DNA-binding</keyword>
<dbReference type="PANTHER" id="PTHR35617">
    <property type="entry name" value="PHAGE_INTEGRASE DOMAIN-CONTAINING PROTEIN"/>
    <property type="match status" value="1"/>
</dbReference>
<evidence type="ECO:0000256" key="1">
    <source>
        <dbReference type="ARBA" id="ARBA00023125"/>
    </source>
</evidence>
<evidence type="ECO:0000313" key="3">
    <source>
        <dbReference type="Proteomes" id="UP000281406"/>
    </source>
</evidence>
<keyword evidence="3" id="KW-1185">Reference proteome</keyword>
<dbReference type="GO" id="GO:0003677">
    <property type="term" value="F:DNA binding"/>
    <property type="evidence" value="ECO:0007669"/>
    <property type="project" value="UniProtKB-KW"/>
</dbReference>
<sequence>MEGSAVTDGGGTVASLSRQAEAVRLAPGVERVLSRRPAGVRNTPLTHRTYASKWKLFVSWCIDCALNPVDCPISVVLDFLQDLLDAGRSPAMLKVFVAALSAYREQVSICANRLVVVFLKGAVYLKPPVRVETRVTSETSDPFDYIGLPVVWVVRKWGGHGEKRVEHALCQPGKDRPKPVFRQVQVKCGWACHNVGLKLASLGGTSCSCRYSPSGTTGLQDFKFKIICDVQMYRFHI</sequence>
<reference evidence="2 3" key="1">
    <citation type="submission" date="2018-10" db="EMBL/GenBank/DDBJ databases">
        <title>Genome assembly for a Yunnan-Guizhou Plateau 3E fish, Anabarilius grahami (Regan), and its evolutionary and genetic applications.</title>
        <authorList>
            <person name="Jiang W."/>
        </authorList>
    </citation>
    <scope>NUCLEOTIDE SEQUENCE [LARGE SCALE GENOMIC DNA]</scope>
    <source>
        <strain evidence="2">AG-KIZ</strain>
        <tissue evidence="2">Muscle</tissue>
    </source>
</reference>
<dbReference type="Proteomes" id="UP000281406">
    <property type="component" value="Unassembled WGS sequence"/>
</dbReference>
<comment type="caution">
    <text evidence="2">The sequence shown here is derived from an EMBL/GenBank/DDBJ whole genome shotgun (WGS) entry which is preliminary data.</text>
</comment>
<dbReference type="OrthoDB" id="8858117at2759"/>
<accession>A0A3N0YUD9</accession>
<protein>
    <submittedName>
        <fullName evidence="2">Uncharacterized protein</fullName>
    </submittedName>
</protein>
<proteinExistence type="predicted"/>
<dbReference type="Gene3D" id="1.10.150.130">
    <property type="match status" value="1"/>
</dbReference>
<name>A0A3N0YUD9_ANAGA</name>
<gene>
    <name evidence="2" type="ORF">DPX16_1187</name>
</gene>
<evidence type="ECO:0000313" key="2">
    <source>
        <dbReference type="EMBL" id="ROL49816.1"/>
    </source>
</evidence>
<dbReference type="AlphaFoldDB" id="A0A3N0YUD9"/>
<dbReference type="InterPro" id="IPR010998">
    <property type="entry name" value="Integrase_recombinase_N"/>
</dbReference>
<dbReference type="PANTHER" id="PTHR35617:SF3">
    <property type="entry name" value="CORE-BINDING (CB) DOMAIN-CONTAINING PROTEIN"/>
    <property type="match status" value="1"/>
</dbReference>
<dbReference type="SUPFAM" id="SSF47823">
    <property type="entry name" value="lambda integrase-like, N-terminal domain"/>
    <property type="match status" value="1"/>
</dbReference>
<dbReference type="EMBL" id="RJVU01026072">
    <property type="protein sequence ID" value="ROL49816.1"/>
    <property type="molecule type" value="Genomic_DNA"/>
</dbReference>